<sequence length="301" mass="35940">MKKKIRNTKKNKHKNKNKTKKNHDFVQCGPLSGNKSYTCFTSSQIFKLKDIWNKRRPDKKINNNDPRGIWNILRINMQNSCNRESCWLRQNIFSLKLDKGLFNVFAPLRPKTWDKNKNEWLSGSDIEKVMKQYEKKYPYFEFIGPSPIDYDVIESYGICVWEELCKFNLQNIIKRGIKKIGIIFNLDKHTGPGTHWVSMFIDIPKYNIYYYDSTGFATPKQITKLVNTIKKQQLLINKDKPFVLHINKVEHQLKNTECGIYSLHFIINMLTNKKSWNDFQKYKLPDNFIEKFRNIYFNDKL</sequence>
<feature type="domain" description="Ubiquitin-like protease family profile" evidence="4">
    <location>
        <begin position="95"/>
        <end position="269"/>
    </location>
</feature>
<dbReference type="AlphaFoldDB" id="A0A6C0AWW4"/>
<feature type="compositionally biased region" description="Basic residues" evidence="3">
    <location>
        <begin position="1"/>
        <end position="21"/>
    </location>
</feature>
<proteinExistence type="predicted"/>
<accession>A0A6C0AWW4</accession>
<evidence type="ECO:0000313" key="5">
    <source>
        <dbReference type="EMBL" id="QHS84272.1"/>
    </source>
</evidence>
<feature type="region of interest" description="Disordered" evidence="3">
    <location>
        <begin position="1"/>
        <end position="24"/>
    </location>
</feature>
<dbReference type="InterPro" id="IPR038765">
    <property type="entry name" value="Papain-like_cys_pep_sf"/>
</dbReference>
<evidence type="ECO:0000256" key="3">
    <source>
        <dbReference type="SAM" id="MobiDB-lite"/>
    </source>
</evidence>
<protein>
    <recommendedName>
        <fullName evidence="4">Ubiquitin-like protease family profile domain-containing protein</fullName>
    </recommendedName>
</protein>
<dbReference type="SUPFAM" id="SSF54001">
    <property type="entry name" value="Cysteine proteinases"/>
    <property type="match status" value="1"/>
</dbReference>
<dbReference type="Gene3D" id="3.40.395.10">
    <property type="entry name" value="Adenoviral Proteinase, Chain A"/>
    <property type="match status" value="1"/>
</dbReference>
<evidence type="ECO:0000256" key="1">
    <source>
        <dbReference type="ARBA" id="ARBA00022670"/>
    </source>
</evidence>
<evidence type="ECO:0000256" key="2">
    <source>
        <dbReference type="ARBA" id="ARBA00022801"/>
    </source>
</evidence>
<dbReference type="EMBL" id="MN738777">
    <property type="protein sequence ID" value="QHS84272.1"/>
    <property type="molecule type" value="Genomic_DNA"/>
</dbReference>
<reference evidence="5" key="1">
    <citation type="journal article" date="2020" name="Nature">
        <title>Giant virus diversity and host interactions through global metagenomics.</title>
        <authorList>
            <person name="Schulz F."/>
            <person name="Roux S."/>
            <person name="Paez-Espino D."/>
            <person name="Jungbluth S."/>
            <person name="Walsh D.A."/>
            <person name="Denef V.J."/>
            <person name="McMahon K.D."/>
            <person name="Konstantinidis K.T."/>
            <person name="Eloe-Fadrosh E.A."/>
            <person name="Kyrpides N.C."/>
            <person name="Woyke T."/>
        </authorList>
    </citation>
    <scope>NUCLEOTIDE SEQUENCE</scope>
    <source>
        <strain evidence="5">GVMAG-S-ERX555965-48</strain>
    </source>
</reference>
<name>A0A6C0AWW4_9ZZZZ</name>
<organism evidence="5">
    <name type="scientific">viral metagenome</name>
    <dbReference type="NCBI Taxonomy" id="1070528"/>
    <lineage>
        <taxon>unclassified sequences</taxon>
        <taxon>metagenomes</taxon>
        <taxon>organismal metagenomes</taxon>
    </lineage>
</organism>
<dbReference type="InterPro" id="IPR003653">
    <property type="entry name" value="Peptidase_C48_C"/>
</dbReference>
<dbReference type="PROSITE" id="PS50600">
    <property type="entry name" value="ULP_PROTEASE"/>
    <property type="match status" value="1"/>
</dbReference>
<keyword evidence="2" id="KW-0378">Hydrolase</keyword>
<evidence type="ECO:0000259" key="4">
    <source>
        <dbReference type="PROSITE" id="PS50600"/>
    </source>
</evidence>
<keyword evidence="1" id="KW-0645">Protease</keyword>
<dbReference type="Pfam" id="PF02902">
    <property type="entry name" value="Peptidase_C48"/>
    <property type="match status" value="1"/>
</dbReference>
<dbReference type="GO" id="GO:0008234">
    <property type="term" value="F:cysteine-type peptidase activity"/>
    <property type="evidence" value="ECO:0007669"/>
    <property type="project" value="InterPro"/>
</dbReference>
<dbReference type="GO" id="GO:0006508">
    <property type="term" value="P:proteolysis"/>
    <property type="evidence" value="ECO:0007669"/>
    <property type="project" value="UniProtKB-KW"/>
</dbReference>